<evidence type="ECO:0000256" key="6">
    <source>
        <dbReference type="ARBA" id="ARBA00022490"/>
    </source>
</evidence>
<dbReference type="STRING" id="478820.A0A196SM59"/>
<dbReference type="EMBL" id="LXWW01000005">
    <property type="protein sequence ID" value="OAO18138.1"/>
    <property type="molecule type" value="Genomic_DNA"/>
</dbReference>
<dbReference type="GO" id="GO:0005524">
    <property type="term" value="F:ATP binding"/>
    <property type="evidence" value="ECO:0007669"/>
    <property type="project" value="UniProtKB-KW"/>
</dbReference>
<comment type="caution">
    <text evidence="17">The sequence shown here is derived from an EMBL/GenBank/DDBJ whole genome shotgun (WGS) entry which is preliminary data.</text>
</comment>
<protein>
    <recommendedName>
        <fullName evidence="5">phenylalanine--tRNA ligase</fullName>
        <ecNumber evidence="5">6.1.1.20</ecNumber>
    </recommendedName>
    <alternativeName>
        <fullName evidence="14">Phenylalanyl-tRNA synthetase beta subunit</fullName>
    </alternativeName>
</protein>
<evidence type="ECO:0000256" key="1">
    <source>
        <dbReference type="ARBA" id="ARBA00001946"/>
    </source>
</evidence>
<evidence type="ECO:0000256" key="9">
    <source>
        <dbReference type="ARBA" id="ARBA00022741"/>
    </source>
</evidence>
<comment type="cofactor">
    <cofactor evidence="1">
        <name>Mg(2+)</name>
        <dbReference type="ChEBI" id="CHEBI:18420"/>
    </cofactor>
</comment>
<dbReference type="GO" id="GO:0004826">
    <property type="term" value="F:phenylalanine-tRNA ligase activity"/>
    <property type="evidence" value="ECO:0007669"/>
    <property type="project" value="UniProtKB-EC"/>
</dbReference>
<evidence type="ECO:0000256" key="8">
    <source>
        <dbReference type="ARBA" id="ARBA00022723"/>
    </source>
</evidence>
<keyword evidence="7" id="KW-0436">Ligase</keyword>
<dbReference type="GO" id="GO:0006432">
    <property type="term" value="P:phenylalanyl-tRNA aminoacylation"/>
    <property type="evidence" value="ECO:0007669"/>
    <property type="project" value="InterPro"/>
</dbReference>
<dbReference type="InterPro" id="IPR041616">
    <property type="entry name" value="PheRS_beta_core"/>
</dbReference>
<keyword evidence="11" id="KW-0460">Magnesium</keyword>
<dbReference type="InterPro" id="IPR004531">
    <property type="entry name" value="Phe-tRNA-synth_IIc_bsu_arc_euk"/>
</dbReference>
<evidence type="ECO:0000256" key="12">
    <source>
        <dbReference type="ARBA" id="ARBA00022917"/>
    </source>
</evidence>
<keyword evidence="13 17" id="KW-0030">Aminoacyl-tRNA synthetase</keyword>
<comment type="catalytic activity">
    <reaction evidence="15">
        <text>tRNA(Phe) + L-phenylalanine + ATP = L-phenylalanyl-tRNA(Phe) + AMP + diphosphate + H(+)</text>
        <dbReference type="Rhea" id="RHEA:19413"/>
        <dbReference type="Rhea" id="RHEA-COMP:9668"/>
        <dbReference type="Rhea" id="RHEA-COMP:9699"/>
        <dbReference type="ChEBI" id="CHEBI:15378"/>
        <dbReference type="ChEBI" id="CHEBI:30616"/>
        <dbReference type="ChEBI" id="CHEBI:33019"/>
        <dbReference type="ChEBI" id="CHEBI:58095"/>
        <dbReference type="ChEBI" id="CHEBI:78442"/>
        <dbReference type="ChEBI" id="CHEBI:78531"/>
        <dbReference type="ChEBI" id="CHEBI:456215"/>
        <dbReference type="EC" id="6.1.1.20"/>
    </reaction>
</comment>
<dbReference type="PANTHER" id="PTHR10947:SF0">
    <property type="entry name" value="PHENYLALANINE--TRNA LIGASE BETA SUBUNIT"/>
    <property type="match status" value="1"/>
</dbReference>
<evidence type="ECO:0000256" key="4">
    <source>
        <dbReference type="ARBA" id="ARBA00011209"/>
    </source>
</evidence>
<evidence type="ECO:0000313" key="18">
    <source>
        <dbReference type="Proteomes" id="UP000078348"/>
    </source>
</evidence>
<keyword evidence="8" id="KW-0479">Metal-binding</keyword>
<keyword evidence="18" id="KW-1185">Reference proteome</keyword>
<reference evidence="17 18" key="1">
    <citation type="submission" date="2016-05" db="EMBL/GenBank/DDBJ databases">
        <title>Nuclear genome of Blastocystis sp. subtype 1 NandII.</title>
        <authorList>
            <person name="Gentekaki E."/>
            <person name="Curtis B."/>
            <person name="Stairs C."/>
            <person name="Eme L."/>
            <person name="Herman E."/>
            <person name="Klimes V."/>
            <person name="Arias M.C."/>
            <person name="Elias M."/>
            <person name="Hilliou F."/>
            <person name="Klute M."/>
            <person name="Malik S.-B."/>
            <person name="Pightling A."/>
            <person name="Rachubinski R."/>
            <person name="Salas D."/>
            <person name="Schlacht A."/>
            <person name="Suga H."/>
            <person name="Archibald J."/>
            <person name="Ball S.G."/>
            <person name="Clark G."/>
            <person name="Dacks J."/>
            <person name="Van Der Giezen M."/>
            <person name="Tsaousis A."/>
            <person name="Roger A."/>
        </authorList>
    </citation>
    <scope>NUCLEOTIDE SEQUENCE [LARGE SCALE GENOMIC DNA]</scope>
    <source>
        <strain evidence="18">ATCC 50177 / NandII</strain>
    </source>
</reference>
<evidence type="ECO:0000256" key="11">
    <source>
        <dbReference type="ARBA" id="ARBA00022842"/>
    </source>
</evidence>
<comment type="subcellular location">
    <subcellularLocation>
        <location evidence="2">Cytoplasm</location>
    </subcellularLocation>
</comment>
<evidence type="ECO:0000256" key="15">
    <source>
        <dbReference type="ARBA" id="ARBA00049255"/>
    </source>
</evidence>
<evidence type="ECO:0000256" key="14">
    <source>
        <dbReference type="ARBA" id="ARBA00033189"/>
    </source>
</evidence>
<dbReference type="InterPro" id="IPR045864">
    <property type="entry name" value="aa-tRNA-synth_II/BPL/LPL"/>
</dbReference>
<evidence type="ECO:0000256" key="7">
    <source>
        <dbReference type="ARBA" id="ARBA00022598"/>
    </source>
</evidence>
<dbReference type="OrthoDB" id="1698572at2759"/>
<accession>A0A196SM59</accession>
<dbReference type="InterPro" id="IPR040659">
    <property type="entry name" value="PhetRS_B1"/>
</dbReference>
<dbReference type="Pfam" id="PF18262">
    <property type="entry name" value="PhetRS_B1"/>
    <property type="match status" value="1"/>
</dbReference>
<evidence type="ECO:0000256" key="3">
    <source>
        <dbReference type="ARBA" id="ARBA00007438"/>
    </source>
</evidence>
<dbReference type="SMART" id="SM00873">
    <property type="entry name" value="B3_4"/>
    <property type="match status" value="1"/>
</dbReference>
<evidence type="ECO:0000256" key="10">
    <source>
        <dbReference type="ARBA" id="ARBA00022840"/>
    </source>
</evidence>
<dbReference type="AlphaFoldDB" id="A0A196SM59"/>
<dbReference type="SUPFAM" id="SSF46955">
    <property type="entry name" value="Putative DNA-binding domain"/>
    <property type="match status" value="2"/>
</dbReference>
<dbReference type="GO" id="GO:0003723">
    <property type="term" value="F:RNA binding"/>
    <property type="evidence" value="ECO:0007669"/>
    <property type="project" value="InterPro"/>
</dbReference>
<dbReference type="EC" id="6.1.1.20" evidence="5"/>
<dbReference type="Pfam" id="PF03484">
    <property type="entry name" value="B5"/>
    <property type="match status" value="1"/>
</dbReference>
<dbReference type="InterPro" id="IPR020825">
    <property type="entry name" value="Phe-tRNA_synthase-like_B3/B4"/>
</dbReference>
<dbReference type="InterPro" id="IPR045060">
    <property type="entry name" value="Phe-tRNA-ligase_IIc_bsu"/>
</dbReference>
<dbReference type="PANTHER" id="PTHR10947">
    <property type="entry name" value="PHENYLALANYL-TRNA SYNTHETASE BETA CHAIN AND LEUCINE-RICH REPEAT-CONTAINING PROTEIN 47"/>
    <property type="match status" value="1"/>
</dbReference>
<dbReference type="Gene3D" id="3.30.56.10">
    <property type="match status" value="2"/>
</dbReference>
<feature type="domain" description="B5" evidence="16">
    <location>
        <begin position="308"/>
        <end position="384"/>
    </location>
</feature>
<keyword evidence="10" id="KW-0067">ATP-binding</keyword>
<dbReference type="SMART" id="SM00874">
    <property type="entry name" value="B5"/>
    <property type="match status" value="1"/>
</dbReference>
<dbReference type="NCBIfam" id="TIGR00471">
    <property type="entry name" value="pheT_arch"/>
    <property type="match status" value="1"/>
</dbReference>
<dbReference type="Proteomes" id="UP000078348">
    <property type="component" value="Unassembled WGS sequence"/>
</dbReference>
<dbReference type="InterPro" id="IPR005146">
    <property type="entry name" value="B3/B4_tRNA-bd"/>
</dbReference>
<keyword evidence="9" id="KW-0547">Nucleotide-binding</keyword>
<dbReference type="Pfam" id="PF03483">
    <property type="entry name" value="B3_4"/>
    <property type="match status" value="1"/>
</dbReference>
<dbReference type="Gene3D" id="3.50.40.10">
    <property type="entry name" value="Phenylalanyl-trna Synthetase, Chain B, domain 3"/>
    <property type="match status" value="1"/>
</dbReference>
<evidence type="ECO:0000256" key="2">
    <source>
        <dbReference type="ARBA" id="ARBA00004496"/>
    </source>
</evidence>
<dbReference type="InterPro" id="IPR009061">
    <property type="entry name" value="DNA-bd_dom_put_sf"/>
</dbReference>
<dbReference type="FunFam" id="3.50.40.10:FF:000002">
    <property type="entry name" value="phenylalanine--tRNA ligase beta subunit"/>
    <property type="match status" value="1"/>
</dbReference>
<comment type="similarity">
    <text evidence="3">Belongs to the phenylalanyl-tRNA synthetase beta subunit family. Type 2 subfamily.</text>
</comment>
<dbReference type="CDD" id="cd00769">
    <property type="entry name" value="PheRS_beta_core"/>
    <property type="match status" value="1"/>
</dbReference>
<evidence type="ECO:0000313" key="17">
    <source>
        <dbReference type="EMBL" id="OAO18138.1"/>
    </source>
</evidence>
<dbReference type="InterPro" id="IPR005147">
    <property type="entry name" value="tRNA_synthase_B5-dom"/>
</dbReference>
<sequence length="610" mass="69293">MPNVPLERDMLFHSLGRTFTDKEFDELCFEFGIELDEVVTETRMKRKQEGSEEKEVVVYKIDVPANRQDLLCLEGISRALRIFMGKEDVPMYRAVQPKQERIKMYVSKETKMIRPYVVCAVLRNIHMTHDVYNSFLDLQDKLHFNIGRRRSLVAIGTHNLDSVQPPFYYKALPAEKVVFQPLNQTREFNAHELMDFYRDPKNDCKHLAPYTDLIYDSPVVPVIVDSNGTVLSLPPLINGNHSKMDMQTENIFIECTAKDVTKASIVLNTLIAMFSEYCDDRFTAEVVEVEYEKDSIFPEGKSLTYPDFTEKQLDCSVSDMCSTIGATIPVEQVQRDLHKMQLASEVLDADHIRVTIPITRSDVIHAVDVYEDVAIAYGYNNIKRSQPPTLTIGAEQPVNQLSDMLRAQVAMAGYTEVLTLSLCSKAENYALMGLEDDGLSVRLANPKTVEFEVCRTSLLPGILKTFRENKHVPYAKGVKLFEVSDVVLKDPANYVGARNERRLCAVYMGQAAQIEIIHGLMDRIMRLLDVYPMAKYSGLDTPIPEGKKQYYIREGHCGTFFPGRCCDIVVVDGEKENVVGHFGVLHPKVVKNFELRYPGSAIEMSIESFV</sequence>
<dbReference type="GO" id="GO:0009328">
    <property type="term" value="C:phenylalanine-tRNA ligase complex"/>
    <property type="evidence" value="ECO:0007669"/>
    <property type="project" value="TreeGrafter"/>
</dbReference>
<organism evidence="17 18">
    <name type="scientific">Blastocystis sp. subtype 1 (strain ATCC 50177 / NandII)</name>
    <dbReference type="NCBI Taxonomy" id="478820"/>
    <lineage>
        <taxon>Eukaryota</taxon>
        <taxon>Sar</taxon>
        <taxon>Stramenopiles</taxon>
        <taxon>Bigyra</taxon>
        <taxon>Opalozoa</taxon>
        <taxon>Opalinata</taxon>
        <taxon>Blastocystidae</taxon>
        <taxon>Blastocystis</taxon>
    </lineage>
</organism>
<dbReference type="SUPFAM" id="SSF55681">
    <property type="entry name" value="Class II aaRS and biotin synthetases"/>
    <property type="match status" value="1"/>
</dbReference>
<proteinExistence type="inferred from homology"/>
<dbReference type="GO" id="GO:0000287">
    <property type="term" value="F:magnesium ion binding"/>
    <property type="evidence" value="ECO:0007669"/>
    <property type="project" value="InterPro"/>
</dbReference>
<keyword evidence="6" id="KW-0963">Cytoplasm</keyword>
<keyword evidence="12" id="KW-0648">Protein biosynthesis</keyword>
<dbReference type="PROSITE" id="PS51483">
    <property type="entry name" value="B5"/>
    <property type="match status" value="1"/>
</dbReference>
<evidence type="ECO:0000256" key="13">
    <source>
        <dbReference type="ARBA" id="ARBA00023146"/>
    </source>
</evidence>
<dbReference type="Gene3D" id="3.30.930.10">
    <property type="entry name" value="Bira Bifunctional Protein, Domain 2"/>
    <property type="match status" value="1"/>
</dbReference>
<name>A0A196SM59_BLAHN</name>
<evidence type="ECO:0000256" key="5">
    <source>
        <dbReference type="ARBA" id="ARBA00012814"/>
    </source>
</evidence>
<evidence type="ECO:0000259" key="16">
    <source>
        <dbReference type="PROSITE" id="PS51483"/>
    </source>
</evidence>
<dbReference type="Pfam" id="PF17759">
    <property type="entry name" value="tRNA_synthFbeta"/>
    <property type="match status" value="1"/>
</dbReference>
<dbReference type="FunFam" id="3.30.930.10:FF:000059">
    <property type="entry name" value="phenylalanine--tRNA ligase beta subunit"/>
    <property type="match status" value="1"/>
</dbReference>
<comment type="subunit">
    <text evidence="4">Tetramer of two alpha and two beta subunits.</text>
</comment>
<gene>
    <name evidence="17" type="ORF">AV274_0122</name>
</gene>